<dbReference type="WBParaSite" id="OFLC_0000706501-mRNA-1">
    <property type="protein sequence ID" value="OFLC_0000706501-mRNA-1"/>
    <property type="gene ID" value="OFLC_0000706501"/>
</dbReference>
<evidence type="ECO:0000313" key="1">
    <source>
        <dbReference type="EMBL" id="VDO49148.1"/>
    </source>
</evidence>
<keyword evidence="2" id="KW-1185">Reference proteome</keyword>
<evidence type="ECO:0000313" key="3">
    <source>
        <dbReference type="WBParaSite" id="OFLC_0000706501-mRNA-1"/>
    </source>
</evidence>
<reference evidence="1 2" key="2">
    <citation type="submission" date="2018-11" db="EMBL/GenBank/DDBJ databases">
        <authorList>
            <consortium name="Pathogen Informatics"/>
        </authorList>
    </citation>
    <scope>NUCLEOTIDE SEQUENCE [LARGE SCALE GENOMIC DNA]</scope>
</reference>
<accession>A0A183HHV4</accession>
<reference evidence="3" key="1">
    <citation type="submission" date="2016-06" db="UniProtKB">
        <authorList>
            <consortium name="WormBaseParasite"/>
        </authorList>
    </citation>
    <scope>IDENTIFICATION</scope>
</reference>
<name>A0A183HHV4_9BILA</name>
<sequence length="96" mass="10898">MLMSKRICTKLCEVDCEVDLYEVYLYEVLKKNMVNGPHIILNPNSTCMLGRKCSKRYPRALISYTVTGNGVYALCRRSAEDGGKLATIQMWISISK</sequence>
<dbReference type="Proteomes" id="UP000267606">
    <property type="component" value="Unassembled WGS sequence"/>
</dbReference>
<proteinExistence type="predicted"/>
<gene>
    <name evidence="1" type="ORF">OFLC_LOCUS7065</name>
</gene>
<organism evidence="3">
    <name type="scientific">Onchocerca flexuosa</name>
    <dbReference type="NCBI Taxonomy" id="387005"/>
    <lineage>
        <taxon>Eukaryota</taxon>
        <taxon>Metazoa</taxon>
        <taxon>Ecdysozoa</taxon>
        <taxon>Nematoda</taxon>
        <taxon>Chromadorea</taxon>
        <taxon>Rhabditida</taxon>
        <taxon>Spirurina</taxon>
        <taxon>Spiruromorpha</taxon>
        <taxon>Filarioidea</taxon>
        <taxon>Onchocercidae</taxon>
        <taxon>Onchocerca</taxon>
    </lineage>
</organism>
<evidence type="ECO:0000313" key="2">
    <source>
        <dbReference type="Proteomes" id="UP000267606"/>
    </source>
</evidence>
<protein>
    <submittedName>
        <fullName evidence="3">30S ribosomal protein S8</fullName>
    </submittedName>
</protein>
<dbReference type="AlphaFoldDB" id="A0A183HHV4"/>
<dbReference type="STRING" id="387005.A0A183HHV4"/>
<dbReference type="EMBL" id="UZAJ01007126">
    <property type="protein sequence ID" value="VDO49148.1"/>
    <property type="molecule type" value="Genomic_DNA"/>
</dbReference>